<evidence type="ECO:0000256" key="1">
    <source>
        <dbReference type="SAM" id="MobiDB-lite"/>
    </source>
</evidence>
<evidence type="ECO:0000313" key="4">
    <source>
        <dbReference type="Proteomes" id="UP000237000"/>
    </source>
</evidence>
<protein>
    <submittedName>
        <fullName evidence="3">Uncharacterized protein</fullName>
    </submittedName>
</protein>
<evidence type="ECO:0000256" key="2">
    <source>
        <dbReference type="SAM" id="Phobius"/>
    </source>
</evidence>
<proteinExistence type="predicted"/>
<dbReference type="AlphaFoldDB" id="A0A2P5FUN6"/>
<dbReference type="InParanoid" id="A0A2P5FUN6"/>
<feature type="non-terminal residue" evidence="3">
    <location>
        <position position="1"/>
    </location>
</feature>
<dbReference type="EMBL" id="JXTC01000008">
    <property type="protein sequence ID" value="POO01499.1"/>
    <property type="molecule type" value="Genomic_DNA"/>
</dbReference>
<feature type="region of interest" description="Disordered" evidence="1">
    <location>
        <begin position="93"/>
        <end position="113"/>
    </location>
</feature>
<keyword evidence="2" id="KW-0812">Transmembrane</keyword>
<dbReference type="Proteomes" id="UP000237000">
    <property type="component" value="Unassembled WGS sequence"/>
</dbReference>
<gene>
    <name evidence="3" type="ORF">TorRG33x02_028060</name>
</gene>
<accession>A0A2P5FUN6</accession>
<keyword evidence="2" id="KW-1133">Transmembrane helix</keyword>
<organism evidence="3 4">
    <name type="scientific">Trema orientale</name>
    <name type="common">Charcoal tree</name>
    <name type="synonym">Celtis orientalis</name>
    <dbReference type="NCBI Taxonomy" id="63057"/>
    <lineage>
        <taxon>Eukaryota</taxon>
        <taxon>Viridiplantae</taxon>
        <taxon>Streptophyta</taxon>
        <taxon>Embryophyta</taxon>
        <taxon>Tracheophyta</taxon>
        <taxon>Spermatophyta</taxon>
        <taxon>Magnoliopsida</taxon>
        <taxon>eudicotyledons</taxon>
        <taxon>Gunneridae</taxon>
        <taxon>Pentapetalae</taxon>
        <taxon>rosids</taxon>
        <taxon>fabids</taxon>
        <taxon>Rosales</taxon>
        <taxon>Cannabaceae</taxon>
        <taxon>Trema</taxon>
    </lineage>
</organism>
<keyword evidence="4" id="KW-1185">Reference proteome</keyword>
<reference evidence="4" key="1">
    <citation type="submission" date="2016-06" db="EMBL/GenBank/DDBJ databases">
        <title>Parallel loss of symbiosis genes in relatives of nitrogen-fixing non-legume Parasponia.</title>
        <authorList>
            <person name="Van Velzen R."/>
            <person name="Holmer R."/>
            <person name="Bu F."/>
            <person name="Rutten L."/>
            <person name="Van Zeijl A."/>
            <person name="Liu W."/>
            <person name="Santuari L."/>
            <person name="Cao Q."/>
            <person name="Sharma T."/>
            <person name="Shen D."/>
            <person name="Roswanjaya Y."/>
            <person name="Wardhani T."/>
            <person name="Kalhor M.S."/>
            <person name="Jansen J."/>
            <person name="Van den Hoogen J."/>
            <person name="Gungor B."/>
            <person name="Hartog M."/>
            <person name="Hontelez J."/>
            <person name="Verver J."/>
            <person name="Yang W.-C."/>
            <person name="Schijlen E."/>
            <person name="Repin R."/>
            <person name="Schilthuizen M."/>
            <person name="Schranz E."/>
            <person name="Heidstra R."/>
            <person name="Miyata K."/>
            <person name="Fedorova E."/>
            <person name="Kohlen W."/>
            <person name="Bisseling T."/>
            <person name="Smit S."/>
            <person name="Geurts R."/>
        </authorList>
    </citation>
    <scope>NUCLEOTIDE SEQUENCE [LARGE SCALE GENOMIC DNA]</scope>
    <source>
        <strain evidence="4">cv. RG33-2</strain>
    </source>
</reference>
<name>A0A2P5FUN6_TREOI</name>
<keyword evidence="2" id="KW-0472">Membrane</keyword>
<comment type="caution">
    <text evidence="3">The sequence shown here is derived from an EMBL/GenBank/DDBJ whole genome shotgun (WGS) entry which is preliminary data.</text>
</comment>
<feature type="transmembrane region" description="Helical" evidence="2">
    <location>
        <begin position="7"/>
        <end position="27"/>
    </location>
</feature>
<sequence length="113" mass="13112">FHTQFKYISYFYVINFFYATFSIVNFVNDYFTLQIGEMKNYCCHLQMSLSVDMVAALSNSSSFSFSENFFLQRSFLNHLHHLRLQSRYHFSGSAASSPLNTAAEEGNEQESIV</sequence>
<evidence type="ECO:0000313" key="3">
    <source>
        <dbReference type="EMBL" id="POO01499.1"/>
    </source>
</evidence>